<name>W9RM85_9ROSA</name>
<organism evidence="1 2">
    <name type="scientific">Morus notabilis</name>
    <dbReference type="NCBI Taxonomy" id="981085"/>
    <lineage>
        <taxon>Eukaryota</taxon>
        <taxon>Viridiplantae</taxon>
        <taxon>Streptophyta</taxon>
        <taxon>Embryophyta</taxon>
        <taxon>Tracheophyta</taxon>
        <taxon>Spermatophyta</taxon>
        <taxon>Magnoliopsida</taxon>
        <taxon>eudicotyledons</taxon>
        <taxon>Gunneridae</taxon>
        <taxon>Pentapetalae</taxon>
        <taxon>rosids</taxon>
        <taxon>fabids</taxon>
        <taxon>Rosales</taxon>
        <taxon>Moraceae</taxon>
        <taxon>Moreae</taxon>
        <taxon>Morus</taxon>
    </lineage>
</organism>
<gene>
    <name evidence="1" type="ORF">L484_013066</name>
</gene>
<keyword evidence="2" id="KW-1185">Reference proteome</keyword>
<dbReference type="AlphaFoldDB" id="W9RM85"/>
<evidence type="ECO:0000313" key="1">
    <source>
        <dbReference type="EMBL" id="EXB59946.1"/>
    </source>
</evidence>
<dbReference type="Proteomes" id="UP000030645">
    <property type="component" value="Unassembled WGS sequence"/>
</dbReference>
<sequence>MEILQVKPSAKKAPKDLLRKLRHNQPRAFGVHEQERMMKRAVFSEVVLLSGENSEETKKS</sequence>
<proteinExistence type="predicted"/>
<protein>
    <submittedName>
        <fullName evidence="1">Uncharacterized protein</fullName>
    </submittedName>
</protein>
<dbReference type="EMBL" id="KE344391">
    <property type="protein sequence ID" value="EXB59946.1"/>
    <property type="molecule type" value="Genomic_DNA"/>
</dbReference>
<evidence type="ECO:0000313" key="2">
    <source>
        <dbReference type="Proteomes" id="UP000030645"/>
    </source>
</evidence>
<reference evidence="2" key="1">
    <citation type="submission" date="2013-01" db="EMBL/GenBank/DDBJ databases">
        <title>Draft Genome Sequence of a Mulberry Tree, Morus notabilis C.K. Schneid.</title>
        <authorList>
            <person name="He N."/>
            <person name="Zhao S."/>
        </authorList>
    </citation>
    <scope>NUCLEOTIDE SEQUENCE</scope>
</reference>
<accession>W9RM85</accession>